<dbReference type="Pfam" id="PF02544">
    <property type="entry name" value="Steroid_dh"/>
    <property type="match status" value="1"/>
</dbReference>
<dbReference type="GO" id="GO:0006488">
    <property type="term" value="P:dolichol-linked oligosaccharide biosynthetic process"/>
    <property type="evidence" value="ECO:0007669"/>
    <property type="project" value="InterPro"/>
</dbReference>
<dbReference type="PANTHER" id="PTHR14624">
    <property type="entry name" value="DFG10 PROTEIN"/>
    <property type="match status" value="1"/>
</dbReference>
<evidence type="ECO:0000256" key="2">
    <source>
        <dbReference type="ARBA" id="ARBA00022692"/>
    </source>
</evidence>
<dbReference type="GO" id="GO:0016095">
    <property type="term" value="P:polyprenol catabolic process"/>
    <property type="evidence" value="ECO:0007669"/>
    <property type="project" value="TreeGrafter"/>
</dbReference>
<name>A0A1Y5I0T4_OSTTA</name>
<accession>A0A1Y5I0T4</accession>
<evidence type="ECO:0000259" key="7">
    <source>
        <dbReference type="Pfam" id="PF02544"/>
    </source>
</evidence>
<evidence type="ECO:0000256" key="5">
    <source>
        <dbReference type="SAM" id="Phobius"/>
    </source>
</evidence>
<dbReference type="Proteomes" id="UP000195557">
    <property type="component" value="Unassembled WGS sequence"/>
</dbReference>
<keyword evidence="2 5" id="KW-0812">Transmembrane</keyword>
<evidence type="ECO:0000256" key="3">
    <source>
        <dbReference type="ARBA" id="ARBA00022989"/>
    </source>
</evidence>
<organism evidence="8">
    <name type="scientific">Ostreococcus tauri</name>
    <name type="common">Marine green alga</name>
    <dbReference type="NCBI Taxonomy" id="70448"/>
    <lineage>
        <taxon>Eukaryota</taxon>
        <taxon>Viridiplantae</taxon>
        <taxon>Chlorophyta</taxon>
        <taxon>Mamiellophyceae</taxon>
        <taxon>Mamiellales</taxon>
        <taxon>Bathycoccaceae</taxon>
        <taxon>Ostreococcus</taxon>
    </lineage>
</organism>
<evidence type="ECO:0000256" key="6">
    <source>
        <dbReference type="SAM" id="SignalP"/>
    </source>
</evidence>
<feature type="transmembrane region" description="Helical" evidence="5">
    <location>
        <begin position="236"/>
        <end position="254"/>
    </location>
</feature>
<proteinExistence type="predicted"/>
<reference evidence="8" key="1">
    <citation type="submission" date="2017-04" db="EMBL/GenBank/DDBJ databases">
        <title>Population genomics of picophytoplankton unveils novel chromosome hypervariability.</title>
        <authorList>
            <consortium name="DOE Joint Genome Institute"/>
            <person name="Blanc-Mathieu R."/>
            <person name="Krasovec M."/>
            <person name="Hebrard M."/>
            <person name="Yau S."/>
            <person name="Desgranges E."/>
            <person name="Martin J."/>
            <person name="Schackwitz W."/>
            <person name="Kuo A."/>
            <person name="Salin G."/>
            <person name="Donnadieu C."/>
            <person name="Desdevises Y."/>
            <person name="Sanchez-Ferandin S."/>
            <person name="Moreau H."/>
            <person name="Rivals E."/>
            <person name="Grigoriev I.V."/>
            <person name="Grimsley N."/>
            <person name="Eyre-Walker A."/>
            <person name="Piganeau G."/>
        </authorList>
    </citation>
    <scope>NUCLEOTIDE SEQUENCE [LARGE SCALE GENOMIC DNA]</scope>
    <source>
        <strain evidence="8">RCC 1115</strain>
    </source>
</reference>
<feature type="chain" id="PRO_5012983576" evidence="6">
    <location>
        <begin position="24"/>
        <end position="326"/>
    </location>
</feature>
<dbReference type="InterPro" id="IPR001104">
    <property type="entry name" value="3-oxo-5_a-steroid_4-DH_C"/>
</dbReference>
<evidence type="ECO:0000313" key="8">
    <source>
        <dbReference type="EMBL" id="OUS43156.1"/>
    </source>
</evidence>
<protein>
    <submittedName>
        <fullName evidence="8">3-oxo-5-alpha-steroid 4-dehydrogenase-domain-containing protein</fullName>
    </submittedName>
</protein>
<evidence type="ECO:0000256" key="1">
    <source>
        <dbReference type="ARBA" id="ARBA00004127"/>
    </source>
</evidence>
<keyword evidence="3 5" id="KW-1133">Transmembrane helix</keyword>
<dbReference type="PROSITE" id="PS50244">
    <property type="entry name" value="S5A_REDUCTASE"/>
    <property type="match status" value="1"/>
</dbReference>
<dbReference type="PANTHER" id="PTHR14624:SF0">
    <property type="entry name" value="POLYPRENOL REDUCTASE"/>
    <property type="match status" value="1"/>
</dbReference>
<comment type="subcellular location">
    <subcellularLocation>
        <location evidence="1">Endomembrane system</location>
        <topology evidence="1">Multi-pass membrane protein</topology>
    </subcellularLocation>
</comment>
<feature type="transmembrane region" description="Helical" evidence="5">
    <location>
        <begin position="183"/>
        <end position="201"/>
    </location>
</feature>
<dbReference type="GO" id="GO:0005783">
    <property type="term" value="C:endoplasmic reticulum"/>
    <property type="evidence" value="ECO:0007669"/>
    <property type="project" value="TreeGrafter"/>
</dbReference>
<feature type="transmembrane region" description="Helical" evidence="5">
    <location>
        <begin position="266"/>
        <end position="293"/>
    </location>
</feature>
<keyword evidence="6" id="KW-0732">Signal</keyword>
<dbReference type="InterPro" id="IPR039698">
    <property type="entry name" value="Dfg10/SRD5A3"/>
</dbReference>
<keyword evidence="4 5" id="KW-0472">Membrane</keyword>
<dbReference type="UniPathway" id="UPA00378"/>
<gene>
    <name evidence="8" type="ORF">BE221DRAFT_195193</name>
</gene>
<dbReference type="eggNOG" id="KOG1640">
    <property type="taxonomic scope" value="Eukaryota"/>
</dbReference>
<dbReference type="GO" id="GO:0003865">
    <property type="term" value="F:3-oxo-5-alpha-steroid 4-dehydrogenase activity"/>
    <property type="evidence" value="ECO:0007669"/>
    <property type="project" value="TreeGrafter"/>
</dbReference>
<dbReference type="AlphaFoldDB" id="A0A1Y5I0T4"/>
<sequence>MPSDGALTSFWLVFVLCSALSSARSDGGSVDGDSKGPLARVRALLRRVVARGKVEDATANDLAWFSNLTVPHRWFTHFYVVGCAVNARALADALGDGGARARARSLDVAAAIVVLVLFQAHLVRRLCESALVAKHRPEATMHAGAYALGLTYYSAATRSLAGAALGVGSTASAAVAVAPSRVYIVYGFALIGVALFAVGNYRQNECHRILARARRAGSDARAYVIPRGGWFERFSCAHFTAEVVIYFGLILIVVPSDIALGKWSAAALAAGSGGALAPVALCAAVVANLTVAARDHHAWYLKRFHDAYPKNRTAIFPRIAQRAPPL</sequence>
<evidence type="ECO:0000256" key="4">
    <source>
        <dbReference type="ARBA" id="ARBA00023136"/>
    </source>
</evidence>
<feature type="signal peptide" evidence="6">
    <location>
        <begin position="1"/>
        <end position="23"/>
    </location>
</feature>
<feature type="domain" description="3-oxo-5-alpha-steroid 4-dehydrogenase C-terminal" evidence="7">
    <location>
        <begin position="187"/>
        <end position="319"/>
    </location>
</feature>
<dbReference type="EMBL" id="KZ155835">
    <property type="protein sequence ID" value="OUS43156.1"/>
    <property type="molecule type" value="Genomic_DNA"/>
</dbReference>